<sequence>MQCTAAKTRYSHNMALLLLGSANSGFFSPPHRGGRERMLGLACPQLAMQV</sequence>
<evidence type="ECO:0000313" key="1">
    <source>
        <dbReference type="EMBL" id="KAK1838277.1"/>
    </source>
</evidence>
<protein>
    <submittedName>
        <fullName evidence="1">Uncharacterized protein</fullName>
    </submittedName>
</protein>
<dbReference type="EMBL" id="JAQOWY010000864">
    <property type="protein sequence ID" value="KAK1838277.1"/>
    <property type="molecule type" value="Genomic_DNA"/>
</dbReference>
<proteinExistence type="predicted"/>
<name>A0AAD9E878_9PEZI</name>
<evidence type="ECO:0000313" key="2">
    <source>
        <dbReference type="Proteomes" id="UP001243330"/>
    </source>
</evidence>
<accession>A0AAD9E878</accession>
<gene>
    <name evidence="1" type="ORF">CCHR01_19102</name>
</gene>
<reference evidence="1" key="1">
    <citation type="submission" date="2023-01" db="EMBL/GenBank/DDBJ databases">
        <title>Colletotrichum chrysophilum M932 genome sequence.</title>
        <authorList>
            <person name="Baroncelli R."/>
        </authorList>
    </citation>
    <scope>NUCLEOTIDE SEQUENCE</scope>
    <source>
        <strain evidence="1">M932</strain>
    </source>
</reference>
<keyword evidence="2" id="KW-1185">Reference proteome</keyword>
<organism evidence="1 2">
    <name type="scientific">Colletotrichum chrysophilum</name>
    <dbReference type="NCBI Taxonomy" id="1836956"/>
    <lineage>
        <taxon>Eukaryota</taxon>
        <taxon>Fungi</taxon>
        <taxon>Dikarya</taxon>
        <taxon>Ascomycota</taxon>
        <taxon>Pezizomycotina</taxon>
        <taxon>Sordariomycetes</taxon>
        <taxon>Hypocreomycetidae</taxon>
        <taxon>Glomerellales</taxon>
        <taxon>Glomerellaceae</taxon>
        <taxon>Colletotrichum</taxon>
        <taxon>Colletotrichum gloeosporioides species complex</taxon>
    </lineage>
</organism>
<comment type="caution">
    <text evidence="1">The sequence shown here is derived from an EMBL/GenBank/DDBJ whole genome shotgun (WGS) entry which is preliminary data.</text>
</comment>
<dbReference type="Proteomes" id="UP001243330">
    <property type="component" value="Unassembled WGS sequence"/>
</dbReference>
<dbReference type="AlphaFoldDB" id="A0AAD9E878"/>